<dbReference type="GO" id="GO:0005829">
    <property type="term" value="C:cytosol"/>
    <property type="evidence" value="ECO:0007669"/>
    <property type="project" value="TreeGrafter"/>
</dbReference>
<dbReference type="PROSITE" id="PS51330">
    <property type="entry name" value="DHFR_2"/>
    <property type="match status" value="1"/>
</dbReference>
<dbReference type="GO" id="GO:0046655">
    <property type="term" value="P:folic acid metabolic process"/>
    <property type="evidence" value="ECO:0007669"/>
    <property type="project" value="TreeGrafter"/>
</dbReference>
<keyword evidence="10" id="KW-1185">Reference proteome</keyword>
<reference evidence="9 10" key="1">
    <citation type="submission" date="2010-03" db="EMBL/GenBank/DDBJ databases">
        <authorList>
            <person name="Glass J.I."/>
            <person name="Benders G.A."/>
            <person name="Durkin A.S."/>
            <person name="Farmerie W.G."/>
            <person name="Hlavinka K."/>
            <person name="Hostetler J."/>
            <person name="Jackson J."/>
            <person name="May M.A."/>
            <person name="Miller R.H."/>
            <person name="Paralanov V."/>
            <person name="Radune D."/>
            <person name="Szczypinski B."/>
            <person name="Brown D.R."/>
        </authorList>
    </citation>
    <scope>NUCLEOTIDE SEQUENCE [LARGE SCALE GENOMIC DNA]</scope>
    <source>
        <strain evidence="9 10">A21JP2</strain>
    </source>
</reference>
<dbReference type="Proteomes" id="UP000004757">
    <property type="component" value="Unassembled WGS sequence"/>
</dbReference>
<dbReference type="InterPro" id="IPR017925">
    <property type="entry name" value="DHFR_CS"/>
</dbReference>
<keyword evidence="6 9" id="KW-0560">Oxidoreductase</keyword>
<dbReference type="SMR" id="D4XWL1"/>
<dbReference type="RefSeq" id="WP_005683778.1">
    <property type="nucleotide sequence ID" value="NZ_ADNC01000027.1"/>
</dbReference>
<dbReference type="PANTHER" id="PTHR48069">
    <property type="entry name" value="DIHYDROFOLATE REDUCTASE"/>
    <property type="match status" value="1"/>
</dbReference>
<dbReference type="GO" id="GO:0004146">
    <property type="term" value="F:dihydrofolate reductase activity"/>
    <property type="evidence" value="ECO:0007669"/>
    <property type="project" value="UniProtKB-EC"/>
</dbReference>
<dbReference type="PROSITE" id="PS00075">
    <property type="entry name" value="DHFR_1"/>
    <property type="match status" value="1"/>
</dbReference>
<gene>
    <name evidence="9" type="primary">folA</name>
    <name evidence="9" type="ORF">MALL_0417</name>
</gene>
<dbReference type="GO" id="GO:0046654">
    <property type="term" value="P:tetrahydrofolate biosynthetic process"/>
    <property type="evidence" value="ECO:0007669"/>
    <property type="project" value="UniProtKB-UniPathway"/>
</dbReference>
<dbReference type="PANTHER" id="PTHR48069:SF3">
    <property type="entry name" value="DIHYDROFOLATE REDUCTASE"/>
    <property type="match status" value="1"/>
</dbReference>
<dbReference type="EC" id="1.5.1.3" evidence="3"/>
<dbReference type="InterPro" id="IPR012259">
    <property type="entry name" value="DHFR"/>
</dbReference>
<feature type="domain" description="DHFR" evidence="8">
    <location>
        <begin position="1"/>
        <end position="157"/>
    </location>
</feature>
<evidence type="ECO:0000256" key="2">
    <source>
        <dbReference type="ARBA" id="ARBA00009539"/>
    </source>
</evidence>
<comment type="pathway">
    <text evidence="1">Cofactor biosynthesis; tetrahydrofolate biosynthesis; 5,6,7,8-tetrahydrofolate from 7,8-dihydrofolate: step 1/1.</text>
</comment>
<protein>
    <recommendedName>
        <fullName evidence="3">dihydrofolate reductase</fullName>
        <ecNumber evidence="3">1.5.1.3</ecNumber>
    </recommendedName>
</protein>
<dbReference type="eggNOG" id="COG0262">
    <property type="taxonomic scope" value="Bacteria"/>
</dbReference>
<sequence>MIKLIVAIDKNNLIGNGDKMPWHIKDEFIHFKKTTLNHALLFGRTTFLGLPGKLEQRDNYVLSHEEIDQDCTVIHNEIELFELFEKFKNSEKFLFISGGKSIYEKYYQFANELIISRIKGEFNGDVYLKMDLSDYTLVKVDEFEKFNVEYYNKNNSK</sequence>
<keyword evidence="5" id="KW-0521">NADP</keyword>
<keyword evidence="4" id="KW-0554">One-carbon metabolism</keyword>
<dbReference type="GO" id="GO:0046452">
    <property type="term" value="P:dihydrofolate metabolic process"/>
    <property type="evidence" value="ECO:0007669"/>
    <property type="project" value="TreeGrafter"/>
</dbReference>
<organism evidence="9 10">
    <name type="scientific">Mycoplasmopsis alligatoris A21JP2</name>
    <dbReference type="NCBI Taxonomy" id="747682"/>
    <lineage>
        <taxon>Bacteria</taxon>
        <taxon>Bacillati</taxon>
        <taxon>Mycoplasmatota</taxon>
        <taxon>Mycoplasmoidales</taxon>
        <taxon>Metamycoplasmataceae</taxon>
        <taxon>Mycoplasmopsis</taxon>
    </lineage>
</organism>
<dbReference type="UniPathway" id="UPA00077">
    <property type="reaction ID" value="UER00158"/>
</dbReference>
<accession>D4XWL1</accession>
<dbReference type="GO" id="GO:0050661">
    <property type="term" value="F:NADP binding"/>
    <property type="evidence" value="ECO:0007669"/>
    <property type="project" value="InterPro"/>
</dbReference>
<proteinExistence type="inferred from homology"/>
<evidence type="ECO:0000256" key="4">
    <source>
        <dbReference type="ARBA" id="ARBA00022563"/>
    </source>
</evidence>
<evidence type="ECO:0000256" key="1">
    <source>
        <dbReference type="ARBA" id="ARBA00004903"/>
    </source>
</evidence>
<dbReference type="Pfam" id="PF00186">
    <property type="entry name" value="DHFR_1"/>
    <property type="match status" value="1"/>
</dbReference>
<dbReference type="SUPFAM" id="SSF53597">
    <property type="entry name" value="Dihydrofolate reductase-like"/>
    <property type="match status" value="1"/>
</dbReference>
<dbReference type="PRINTS" id="PR00070">
    <property type="entry name" value="DHFR"/>
</dbReference>
<dbReference type="GO" id="GO:0006730">
    <property type="term" value="P:one-carbon metabolic process"/>
    <property type="evidence" value="ECO:0007669"/>
    <property type="project" value="UniProtKB-KW"/>
</dbReference>
<evidence type="ECO:0000256" key="7">
    <source>
        <dbReference type="RuleBase" id="RU004474"/>
    </source>
</evidence>
<dbReference type="EMBL" id="ADNC01000027">
    <property type="protein sequence ID" value="EFF41164.1"/>
    <property type="molecule type" value="Genomic_DNA"/>
</dbReference>
<dbReference type="InterPro" id="IPR001796">
    <property type="entry name" value="DHFR_dom"/>
</dbReference>
<dbReference type="InterPro" id="IPR024072">
    <property type="entry name" value="DHFR-like_dom_sf"/>
</dbReference>
<comment type="caution">
    <text evidence="9">The sequence shown here is derived from an EMBL/GenBank/DDBJ whole genome shotgun (WGS) entry which is preliminary data.</text>
</comment>
<evidence type="ECO:0000256" key="5">
    <source>
        <dbReference type="ARBA" id="ARBA00022857"/>
    </source>
</evidence>
<dbReference type="CDD" id="cd00209">
    <property type="entry name" value="DHFR"/>
    <property type="match status" value="1"/>
</dbReference>
<dbReference type="Gene3D" id="3.40.430.10">
    <property type="entry name" value="Dihydrofolate Reductase, subunit A"/>
    <property type="match status" value="1"/>
</dbReference>
<dbReference type="AlphaFoldDB" id="D4XWL1"/>
<evidence type="ECO:0000256" key="6">
    <source>
        <dbReference type="ARBA" id="ARBA00023002"/>
    </source>
</evidence>
<comment type="similarity">
    <text evidence="2 7">Belongs to the dihydrofolate reductase family.</text>
</comment>
<evidence type="ECO:0000256" key="3">
    <source>
        <dbReference type="ARBA" id="ARBA00012856"/>
    </source>
</evidence>
<dbReference type="OrthoDB" id="9804315at2"/>
<evidence type="ECO:0000313" key="10">
    <source>
        <dbReference type="Proteomes" id="UP000004757"/>
    </source>
</evidence>
<evidence type="ECO:0000259" key="8">
    <source>
        <dbReference type="PROSITE" id="PS51330"/>
    </source>
</evidence>
<evidence type="ECO:0000313" key="9">
    <source>
        <dbReference type="EMBL" id="EFF41164.1"/>
    </source>
</evidence>
<name>D4XWL1_9BACT</name>
<dbReference type="STRING" id="747682.MALL_0417"/>